<dbReference type="Pfam" id="PF17135">
    <property type="entry name" value="Ribosomal_L18"/>
    <property type="match status" value="1"/>
</dbReference>
<accession>A0A7S3TAD4</accession>
<dbReference type="InterPro" id="IPR000039">
    <property type="entry name" value="Ribosomal_eL18"/>
</dbReference>
<dbReference type="EMBL" id="HBIQ01073276">
    <property type="protein sequence ID" value="CAE0577123.1"/>
    <property type="molecule type" value="Transcribed_RNA"/>
</dbReference>
<dbReference type="Gene3D" id="3.100.10.10">
    <property type="match status" value="1"/>
</dbReference>
<feature type="domain" description="Large ribosomal subunit protein uL15/eL18" evidence="4">
    <location>
        <begin position="2"/>
        <end position="112"/>
    </location>
</feature>
<reference evidence="5" key="1">
    <citation type="submission" date="2021-01" db="EMBL/GenBank/DDBJ databases">
        <authorList>
            <person name="Corre E."/>
            <person name="Pelletier E."/>
            <person name="Niang G."/>
            <person name="Scheremetjew M."/>
            <person name="Finn R."/>
            <person name="Kale V."/>
            <person name="Holt S."/>
            <person name="Cochrane G."/>
            <person name="Meng A."/>
            <person name="Brown T."/>
            <person name="Cohen L."/>
        </authorList>
    </citation>
    <scope>NUCLEOTIDE SEQUENCE</scope>
    <source>
        <strain evidence="5">SPMC142</strain>
    </source>
</reference>
<dbReference type="PANTHER" id="PTHR10934">
    <property type="entry name" value="60S RIBOSOMAL PROTEIN L18"/>
    <property type="match status" value="1"/>
</dbReference>
<proteinExistence type="inferred from homology"/>
<evidence type="ECO:0000256" key="1">
    <source>
        <dbReference type="ARBA" id="ARBA00006815"/>
    </source>
</evidence>
<protein>
    <recommendedName>
        <fullName evidence="4">Large ribosomal subunit protein uL15/eL18 domain-containing protein</fullName>
    </recommendedName>
</protein>
<evidence type="ECO:0000256" key="3">
    <source>
        <dbReference type="ARBA" id="ARBA00023274"/>
    </source>
</evidence>
<dbReference type="PANTHER" id="PTHR10934:SF2">
    <property type="entry name" value="LARGE RIBOSOMAL SUBUNIT PROTEIN EL18"/>
    <property type="match status" value="1"/>
</dbReference>
<dbReference type="InterPro" id="IPR036227">
    <property type="entry name" value="Ribosomal_uL15/eL18_sf"/>
</dbReference>
<sequence length="120" mass="12976">MRPPVSLSKLVKHLGGKAGRTAVVVGTVTDDMRILDLPKLEVAALRFTEGARARITKAGGSCLTIDELIMKSPAGTNTLLLRGPTMREAKRHFGSGAGIKKSHVKPYVRSRYAERNPGLR</sequence>
<gene>
    <name evidence="5" type="ORF">SACU0126_LOCUS23312</name>
</gene>
<dbReference type="InterPro" id="IPR021131">
    <property type="entry name" value="Ribosomal_uL15/eL18"/>
</dbReference>
<evidence type="ECO:0000259" key="4">
    <source>
        <dbReference type="Pfam" id="PF17135"/>
    </source>
</evidence>
<comment type="similarity">
    <text evidence="1">Belongs to the eukaryotic ribosomal protein eL18 family.</text>
</comment>
<dbReference type="GO" id="GO:0022625">
    <property type="term" value="C:cytosolic large ribosomal subunit"/>
    <property type="evidence" value="ECO:0007669"/>
    <property type="project" value="TreeGrafter"/>
</dbReference>
<name>A0A7S3TAD4_9SPIT</name>
<dbReference type="SUPFAM" id="SSF52080">
    <property type="entry name" value="Ribosomal proteins L15p and L18e"/>
    <property type="match status" value="1"/>
</dbReference>
<dbReference type="AlphaFoldDB" id="A0A7S3TAD4"/>
<organism evidence="5">
    <name type="scientific">Strombidinopsis acuminata</name>
    <dbReference type="NCBI Taxonomy" id="141414"/>
    <lineage>
        <taxon>Eukaryota</taxon>
        <taxon>Sar</taxon>
        <taxon>Alveolata</taxon>
        <taxon>Ciliophora</taxon>
        <taxon>Intramacronucleata</taxon>
        <taxon>Spirotrichea</taxon>
        <taxon>Choreotrichia</taxon>
        <taxon>Choreotrichida</taxon>
        <taxon>Strombidinopsidae</taxon>
        <taxon>Strombidinopsis</taxon>
    </lineage>
</organism>
<evidence type="ECO:0000256" key="2">
    <source>
        <dbReference type="ARBA" id="ARBA00022980"/>
    </source>
</evidence>
<keyword evidence="2" id="KW-0689">Ribosomal protein</keyword>
<evidence type="ECO:0000313" key="5">
    <source>
        <dbReference type="EMBL" id="CAE0577123.1"/>
    </source>
</evidence>
<dbReference type="GO" id="GO:0003735">
    <property type="term" value="F:structural constituent of ribosome"/>
    <property type="evidence" value="ECO:0007669"/>
    <property type="project" value="InterPro"/>
</dbReference>
<keyword evidence="3" id="KW-0687">Ribonucleoprotein</keyword>
<dbReference type="GO" id="GO:0003723">
    <property type="term" value="F:RNA binding"/>
    <property type="evidence" value="ECO:0007669"/>
    <property type="project" value="TreeGrafter"/>
</dbReference>
<dbReference type="GO" id="GO:0006412">
    <property type="term" value="P:translation"/>
    <property type="evidence" value="ECO:0007669"/>
    <property type="project" value="InterPro"/>
</dbReference>